<feature type="region of interest" description="Disordered" evidence="1">
    <location>
        <begin position="769"/>
        <end position="789"/>
    </location>
</feature>
<evidence type="ECO:0000313" key="3">
    <source>
        <dbReference type="Proteomes" id="UP000663842"/>
    </source>
</evidence>
<feature type="region of interest" description="Disordered" evidence="1">
    <location>
        <begin position="51"/>
        <end position="71"/>
    </location>
</feature>
<proteinExistence type="predicted"/>
<organism evidence="2 3">
    <name type="scientific">Rotaria magnacalcarata</name>
    <dbReference type="NCBI Taxonomy" id="392030"/>
    <lineage>
        <taxon>Eukaryota</taxon>
        <taxon>Metazoa</taxon>
        <taxon>Spiralia</taxon>
        <taxon>Gnathifera</taxon>
        <taxon>Rotifera</taxon>
        <taxon>Eurotatoria</taxon>
        <taxon>Bdelloidea</taxon>
        <taxon>Philodinida</taxon>
        <taxon>Philodinidae</taxon>
        <taxon>Rotaria</taxon>
    </lineage>
</organism>
<dbReference type="Proteomes" id="UP000663842">
    <property type="component" value="Unassembled WGS sequence"/>
</dbReference>
<accession>A0A819V199</accession>
<name>A0A819V199_9BILA</name>
<sequence length="815" mass="92025">MPDVHQSNDTGIDSTNIVGFDQLRETGVDTRSDYTRFTKLNSNVHSITGADREKKEISIQGQSSNSENSEGDYLHNLFTGRATIDSRDLQTEETAILNNISNDKSTPISLVQTPPLLFVSPTSSLSSLTTPKIRDVDSTSTTTSKLNAANILSPSKVLDHTIISDEQKNVLTYLNDQNANSLDFTFDVNEIQQIERNKASIISQSDMDKLKKLQQGQHIKQHQKNQKNKITTAVATDDDNNNEYVWHSNEYCVFTYDRHHFTTRTTIGMTNQFFMSVDVHCKFSTCTCKFHATLTENGRLGINYLGRIVYKAGEIHVRPIRGSRREELQQFTTLGATPDVLYLQQLKSISTANKKQEIGMLEANSKLRRDDDLDKSLRELKIEQAKKVFPGEVIPGYLQEISTDPLRLICCTAGGIAAYYHFGSTMPLSLDATGGTIVNRNKRIFYYELTMTSLSKGGFIASNIGNAKCLAWNYGYCSLDELFYRKIDRASFFLLAGIQVFNQDETMDRYIERCWRVLQRTATKRDLEITIVHGCLGHSMKNVRNNASKDLGKKQILFGMWLMELLVNCNKLDEIIIIWRNICIVIMSPSQNDQFKMSLSVLSKLADQMNGDPEKKNFVLQNVSVTAKGHITNAIETDVNDNITHDIGSEEESIFHVQSLFKELFSTIKQQCKDLLNVYDDPEWEDLPNSSLFSVSYLNHILKLYTPTAPIWSNLLLGNFGQRYGYSLNSTVPPCSCHLGRTIGASESQMRVLKEAILIPAKKQKLAEEQWNKRNQTRKTTGVYTSKKPPTNLVAMMNNKLLGRNDDANLMGAAE</sequence>
<evidence type="ECO:0000313" key="2">
    <source>
        <dbReference type="EMBL" id="CAF4098508.1"/>
    </source>
</evidence>
<evidence type="ECO:0000256" key="1">
    <source>
        <dbReference type="SAM" id="MobiDB-lite"/>
    </source>
</evidence>
<dbReference type="EMBL" id="CAJOBF010003581">
    <property type="protein sequence ID" value="CAF4098508.1"/>
    <property type="molecule type" value="Genomic_DNA"/>
</dbReference>
<reference evidence="2" key="1">
    <citation type="submission" date="2021-02" db="EMBL/GenBank/DDBJ databases">
        <authorList>
            <person name="Nowell W R."/>
        </authorList>
    </citation>
    <scope>NUCLEOTIDE SEQUENCE</scope>
</reference>
<feature type="compositionally biased region" description="Polar residues" evidence="1">
    <location>
        <begin position="59"/>
        <end position="68"/>
    </location>
</feature>
<gene>
    <name evidence="2" type="ORF">UXM345_LOCUS22098</name>
</gene>
<comment type="caution">
    <text evidence="2">The sequence shown here is derived from an EMBL/GenBank/DDBJ whole genome shotgun (WGS) entry which is preliminary data.</text>
</comment>
<protein>
    <submittedName>
        <fullName evidence="2">Uncharacterized protein</fullName>
    </submittedName>
</protein>
<dbReference type="AlphaFoldDB" id="A0A819V199"/>